<name>A0ABD3PJC1_9STRA</name>
<dbReference type="InterPro" id="IPR000772">
    <property type="entry name" value="Ricin_B_lectin"/>
</dbReference>
<organism evidence="3 4">
    <name type="scientific">Cyclotella cryptica</name>
    <dbReference type="NCBI Taxonomy" id="29204"/>
    <lineage>
        <taxon>Eukaryota</taxon>
        <taxon>Sar</taxon>
        <taxon>Stramenopiles</taxon>
        <taxon>Ochrophyta</taxon>
        <taxon>Bacillariophyta</taxon>
        <taxon>Coscinodiscophyceae</taxon>
        <taxon>Thalassiosirophycidae</taxon>
        <taxon>Stephanodiscales</taxon>
        <taxon>Stephanodiscaceae</taxon>
        <taxon>Cyclotella</taxon>
    </lineage>
</organism>
<dbReference type="SUPFAM" id="SSF50370">
    <property type="entry name" value="Ricin B-like lectins"/>
    <property type="match status" value="1"/>
</dbReference>
<reference evidence="3 4" key="1">
    <citation type="journal article" date="2020" name="G3 (Bethesda)">
        <title>Improved Reference Genome for Cyclotella cryptica CCMP332, a Model for Cell Wall Morphogenesis, Salinity Adaptation, and Lipid Production in Diatoms (Bacillariophyta).</title>
        <authorList>
            <person name="Roberts W.R."/>
            <person name="Downey K.M."/>
            <person name="Ruck E.C."/>
            <person name="Traller J.C."/>
            <person name="Alverson A.J."/>
        </authorList>
    </citation>
    <scope>NUCLEOTIDE SEQUENCE [LARGE SCALE GENOMIC DNA]</scope>
    <source>
        <strain evidence="3 4">CCMP332</strain>
    </source>
</reference>
<feature type="domain" description="Ricin B lectin" evidence="2">
    <location>
        <begin position="65"/>
        <end position="133"/>
    </location>
</feature>
<dbReference type="PROSITE" id="PS50231">
    <property type="entry name" value="RICIN_B_LECTIN"/>
    <property type="match status" value="1"/>
</dbReference>
<sequence>MMYSKNAIKLVALIQIVTVFYPQNAHARGSVKKKNNLRRELDSSYFSLRLYWQKGYRWQGKTEEKFWCIQCTQSDCSKGSRVRVDKCDRGDSRQQFYYDDGRIRSRKNHSMCFERKGRSIQLDNCNTSIYQKWDELSKTQAFQLRIPGNNVFCASQHHHPKEGEVVYMTSCKKSISNKTDKWVAY</sequence>
<dbReference type="InterPro" id="IPR035992">
    <property type="entry name" value="Ricin_B-like_lectins"/>
</dbReference>
<proteinExistence type="predicted"/>
<keyword evidence="1" id="KW-0732">Signal</keyword>
<protein>
    <recommendedName>
        <fullName evidence="2">Ricin B lectin domain-containing protein</fullName>
    </recommendedName>
</protein>
<evidence type="ECO:0000256" key="1">
    <source>
        <dbReference type="SAM" id="SignalP"/>
    </source>
</evidence>
<feature type="signal peptide" evidence="1">
    <location>
        <begin position="1"/>
        <end position="27"/>
    </location>
</feature>
<evidence type="ECO:0000313" key="4">
    <source>
        <dbReference type="Proteomes" id="UP001516023"/>
    </source>
</evidence>
<dbReference type="AlphaFoldDB" id="A0ABD3PJC1"/>
<dbReference type="Proteomes" id="UP001516023">
    <property type="component" value="Unassembled WGS sequence"/>
</dbReference>
<keyword evidence="4" id="KW-1185">Reference proteome</keyword>
<accession>A0ABD3PJC1</accession>
<evidence type="ECO:0000313" key="3">
    <source>
        <dbReference type="EMBL" id="KAL3787411.1"/>
    </source>
</evidence>
<gene>
    <name evidence="3" type="ORF">HJC23_001808</name>
</gene>
<dbReference type="EMBL" id="JABMIG020000175">
    <property type="protein sequence ID" value="KAL3787411.1"/>
    <property type="molecule type" value="Genomic_DNA"/>
</dbReference>
<dbReference type="Pfam" id="PF00652">
    <property type="entry name" value="Ricin_B_lectin"/>
    <property type="match status" value="1"/>
</dbReference>
<feature type="chain" id="PRO_5044763609" description="Ricin B lectin domain-containing protein" evidence="1">
    <location>
        <begin position="28"/>
        <end position="185"/>
    </location>
</feature>
<comment type="caution">
    <text evidence="3">The sequence shown here is derived from an EMBL/GenBank/DDBJ whole genome shotgun (WGS) entry which is preliminary data.</text>
</comment>
<dbReference type="Gene3D" id="2.80.10.50">
    <property type="match status" value="1"/>
</dbReference>
<evidence type="ECO:0000259" key="2">
    <source>
        <dbReference type="Pfam" id="PF00652"/>
    </source>
</evidence>